<keyword evidence="7" id="KW-1185">Reference proteome</keyword>
<dbReference type="GeneID" id="59307479"/>
<dbReference type="Pfam" id="PF14634">
    <property type="entry name" value="zf-RING_5"/>
    <property type="match status" value="1"/>
</dbReference>
<reference evidence="6 7" key="1">
    <citation type="submission" date="2020-05" db="EMBL/GenBank/DDBJ databases">
        <title>Identification and distribution of gene clusters putatively required for synthesis of sphingolipid metabolism inhibitors in phylogenetically diverse species of the filamentous fungus Fusarium.</title>
        <authorList>
            <person name="Kim H.-S."/>
            <person name="Busman M."/>
            <person name="Brown D.W."/>
            <person name="Divon H."/>
            <person name="Uhlig S."/>
            <person name="Proctor R.H."/>
        </authorList>
    </citation>
    <scope>NUCLEOTIDE SEQUENCE [LARGE SCALE GENOMIC DNA]</scope>
    <source>
        <strain evidence="6 7">NRRL 66243</strain>
    </source>
</reference>
<dbReference type="OrthoDB" id="8062037at2759"/>
<dbReference type="InterPro" id="IPR001841">
    <property type="entry name" value="Znf_RING"/>
</dbReference>
<keyword evidence="1" id="KW-0479">Metal-binding</keyword>
<dbReference type="InterPro" id="IPR013083">
    <property type="entry name" value="Znf_RING/FYVE/PHD"/>
</dbReference>
<evidence type="ECO:0000256" key="1">
    <source>
        <dbReference type="ARBA" id="ARBA00022723"/>
    </source>
</evidence>
<dbReference type="EMBL" id="JAAQRI010000180">
    <property type="protein sequence ID" value="KAF5629891.1"/>
    <property type="molecule type" value="Genomic_DNA"/>
</dbReference>
<sequence length="337" mass="38023">MVLDLDPKLSQYQRLRVFRLDFGPVSGSHSSSGSGKDEGITLVESMFEFHFCSVPLSQQIRDIFNSFFISPYNNFEPPKESPYTSTYCQPQTPSNMPNQEHFWPNLKAFAENNGIANMETLGLECVVCRDSFHYRGPSDDETQPPRRPRVLPCGHILCARCLLAYYDTGDSRCPICRAELMHDCGHAHTGMPLPLIPANRDKLPPILTQGGGMPRGCGPCGILGLQRLFERELRNNPDIPEELKGEYLGIGIVLYNTDEYYSREVIGPVLEIEAPTSIKHMMSEIVDYAIRSQRRNQVWLEADFSSMKIRVLHFKPELLSQVEEAPAVKETAPQDGN</sequence>
<dbReference type="SMART" id="SM00184">
    <property type="entry name" value="RING"/>
    <property type="match status" value="1"/>
</dbReference>
<gene>
    <name evidence="6" type="ORF">FTJAE_8398</name>
</gene>
<dbReference type="PROSITE" id="PS00518">
    <property type="entry name" value="ZF_RING_1"/>
    <property type="match status" value="1"/>
</dbReference>
<feature type="domain" description="RING-type" evidence="5">
    <location>
        <begin position="125"/>
        <end position="177"/>
    </location>
</feature>
<evidence type="ECO:0000256" key="2">
    <source>
        <dbReference type="ARBA" id="ARBA00022771"/>
    </source>
</evidence>
<dbReference type="PROSITE" id="PS50089">
    <property type="entry name" value="ZF_RING_2"/>
    <property type="match status" value="1"/>
</dbReference>
<dbReference type="GO" id="GO:0008270">
    <property type="term" value="F:zinc ion binding"/>
    <property type="evidence" value="ECO:0007669"/>
    <property type="project" value="UniProtKB-KW"/>
</dbReference>
<protein>
    <recommendedName>
        <fullName evidence="5">RING-type domain-containing protein</fullName>
    </recommendedName>
</protein>
<dbReference type="RefSeq" id="XP_037204521.1">
    <property type="nucleotide sequence ID" value="XM_037355209.1"/>
</dbReference>
<dbReference type="AlphaFoldDB" id="A0A8H5R896"/>
<evidence type="ECO:0000256" key="3">
    <source>
        <dbReference type="ARBA" id="ARBA00022833"/>
    </source>
</evidence>
<evidence type="ECO:0000256" key="4">
    <source>
        <dbReference type="PROSITE-ProRule" id="PRU00175"/>
    </source>
</evidence>
<keyword evidence="3" id="KW-0862">Zinc</keyword>
<name>A0A8H5R896_9HYPO</name>
<evidence type="ECO:0000313" key="7">
    <source>
        <dbReference type="Proteomes" id="UP000530670"/>
    </source>
</evidence>
<dbReference type="Proteomes" id="UP000530670">
    <property type="component" value="Unassembled WGS sequence"/>
</dbReference>
<dbReference type="Gene3D" id="3.30.40.10">
    <property type="entry name" value="Zinc/RING finger domain, C3HC4 (zinc finger)"/>
    <property type="match status" value="1"/>
</dbReference>
<organism evidence="6 7">
    <name type="scientific">Fusarium tjaetaba</name>
    <dbReference type="NCBI Taxonomy" id="1567544"/>
    <lineage>
        <taxon>Eukaryota</taxon>
        <taxon>Fungi</taxon>
        <taxon>Dikarya</taxon>
        <taxon>Ascomycota</taxon>
        <taxon>Pezizomycotina</taxon>
        <taxon>Sordariomycetes</taxon>
        <taxon>Hypocreomycetidae</taxon>
        <taxon>Hypocreales</taxon>
        <taxon>Nectriaceae</taxon>
        <taxon>Fusarium</taxon>
        <taxon>Fusarium fujikuroi species complex</taxon>
    </lineage>
</organism>
<dbReference type="InterPro" id="IPR017907">
    <property type="entry name" value="Znf_RING_CS"/>
</dbReference>
<comment type="caution">
    <text evidence="6">The sequence shown here is derived from an EMBL/GenBank/DDBJ whole genome shotgun (WGS) entry which is preliminary data.</text>
</comment>
<keyword evidence="2 4" id="KW-0863">Zinc-finger</keyword>
<dbReference type="CDD" id="cd16449">
    <property type="entry name" value="RING-HC"/>
    <property type="match status" value="1"/>
</dbReference>
<accession>A0A8H5R896</accession>
<evidence type="ECO:0000259" key="5">
    <source>
        <dbReference type="PROSITE" id="PS50089"/>
    </source>
</evidence>
<dbReference type="SUPFAM" id="SSF57850">
    <property type="entry name" value="RING/U-box"/>
    <property type="match status" value="1"/>
</dbReference>
<evidence type="ECO:0000313" key="6">
    <source>
        <dbReference type="EMBL" id="KAF5629891.1"/>
    </source>
</evidence>
<proteinExistence type="predicted"/>